<evidence type="ECO:0000313" key="3">
    <source>
        <dbReference type="Proteomes" id="UP001596368"/>
    </source>
</evidence>
<keyword evidence="3" id="KW-1185">Reference proteome</keyword>
<dbReference type="EMBL" id="JBHSZG010000008">
    <property type="protein sequence ID" value="MFC7137942.1"/>
    <property type="molecule type" value="Genomic_DNA"/>
</dbReference>
<protein>
    <submittedName>
        <fullName evidence="2">Uncharacterized protein</fullName>
    </submittedName>
</protein>
<proteinExistence type="predicted"/>
<organism evidence="2 3">
    <name type="scientific">Halobaculum litoreum</name>
    <dbReference type="NCBI Taxonomy" id="3031998"/>
    <lineage>
        <taxon>Archaea</taxon>
        <taxon>Methanobacteriati</taxon>
        <taxon>Methanobacteriota</taxon>
        <taxon>Stenosarchaea group</taxon>
        <taxon>Halobacteria</taxon>
        <taxon>Halobacteriales</taxon>
        <taxon>Haloferacaceae</taxon>
        <taxon>Halobaculum</taxon>
    </lineage>
</organism>
<sequence length="64" mass="6654">MTSVWWPFLGASGVLLALLGLSMPFVRPGTGAFVVSVVSGAMLATVFVASAAFLYVDWDPFDGG</sequence>
<keyword evidence="1" id="KW-0812">Transmembrane</keyword>
<evidence type="ECO:0000313" key="2">
    <source>
        <dbReference type="EMBL" id="MFC7137942.1"/>
    </source>
</evidence>
<feature type="transmembrane region" description="Helical" evidence="1">
    <location>
        <begin position="6"/>
        <end position="26"/>
    </location>
</feature>
<evidence type="ECO:0000256" key="1">
    <source>
        <dbReference type="SAM" id="Phobius"/>
    </source>
</evidence>
<dbReference type="AlphaFoldDB" id="A0ABD5XXL6"/>
<keyword evidence="1" id="KW-1133">Transmembrane helix</keyword>
<comment type="caution">
    <text evidence="2">The sequence shown here is derived from an EMBL/GenBank/DDBJ whole genome shotgun (WGS) entry which is preliminary data.</text>
</comment>
<accession>A0ABD5XXL6</accession>
<feature type="transmembrane region" description="Helical" evidence="1">
    <location>
        <begin position="33"/>
        <end position="56"/>
    </location>
</feature>
<keyword evidence="1" id="KW-0472">Membrane</keyword>
<gene>
    <name evidence="2" type="ORF">ACFQRB_18835</name>
</gene>
<dbReference type="Proteomes" id="UP001596368">
    <property type="component" value="Unassembled WGS sequence"/>
</dbReference>
<name>A0ABD5XXL6_9EURY</name>
<reference evidence="2 3" key="1">
    <citation type="journal article" date="2019" name="Int. J. Syst. Evol. Microbiol.">
        <title>The Global Catalogue of Microorganisms (GCM) 10K type strain sequencing project: providing services to taxonomists for standard genome sequencing and annotation.</title>
        <authorList>
            <consortium name="The Broad Institute Genomics Platform"/>
            <consortium name="The Broad Institute Genome Sequencing Center for Infectious Disease"/>
            <person name="Wu L."/>
            <person name="Ma J."/>
        </authorList>
    </citation>
    <scope>NUCLEOTIDE SEQUENCE [LARGE SCALE GENOMIC DNA]</scope>
    <source>
        <strain evidence="2 3">DT92</strain>
    </source>
</reference>